<dbReference type="PROSITE" id="PS51318">
    <property type="entry name" value="TAT"/>
    <property type="match status" value="1"/>
</dbReference>
<protein>
    <submittedName>
        <fullName evidence="1">Uncharacterized protein</fullName>
    </submittedName>
</protein>
<dbReference type="AlphaFoldDB" id="A0A0G9MNX7"/>
<reference evidence="1 2" key="1">
    <citation type="submission" date="2015-04" db="EMBL/GenBank/DDBJ databases">
        <title>The draft genome sequence of Erythrobacr gangjinensis K7-2.</title>
        <authorList>
            <person name="Zhuang L."/>
            <person name="Liu Y."/>
            <person name="Shao Z."/>
        </authorList>
    </citation>
    <scope>NUCLEOTIDE SEQUENCE [LARGE SCALE GENOMIC DNA]</scope>
    <source>
        <strain evidence="1 2">K7-2</strain>
    </source>
</reference>
<dbReference type="CDD" id="cd01066">
    <property type="entry name" value="APP_MetAP"/>
    <property type="match status" value="1"/>
</dbReference>
<dbReference type="PANTHER" id="PTHR46112:SF2">
    <property type="entry name" value="XAA-PRO AMINOPEPTIDASE P-RELATED"/>
    <property type="match status" value="1"/>
</dbReference>
<dbReference type="RefSeq" id="WP_047007728.1">
    <property type="nucleotide sequence ID" value="NZ_CP018098.1"/>
</dbReference>
<sequence>MMDDNESGISRRQALVGGAGLAAASACLPAAAAKASEHASASADALSVSPPDLDFLRTDALMDADRLRFLMREAGLDALIVTQPANVFYLTNHWPQLDRMGFDGSGIAILCADPARPLTVVMHAFLYYYTHTPESEFSDREIFTYTNPIGAPEVEGEEPPSAEARVMEVADGGTLTSLDRHRLLMFGRTQPPSADATWAMRKALHSLGVWQGRVGIDHLGLEAGLRARGFEGDITSQGQDIVRTARLTKSPTEIRMMRLASERNVAAAITAARSARELGSARALRSAFFGEAGRRGNAGVFMVIAGTSTEALDREFTDGMSVSIDCVSTCRFYHGDFGRTIFIGEPPRTVQRAASAVSTAWSEIREQLRPGMRFSEIPRIGRATLDRLGVDLNVSFRPHSVGLFHTDQPATSLLTPAAPPDLVLQENMTLSVDCPVFLAGLGGTIHLEDLMLIRDGRAEAIHDVPPPVITV</sequence>
<dbReference type="InterPro" id="IPR029149">
    <property type="entry name" value="Creatin/AminoP/Spt16_N"/>
</dbReference>
<dbReference type="Gene3D" id="3.40.350.10">
    <property type="entry name" value="Creatinase/prolidase N-terminal domain"/>
    <property type="match status" value="1"/>
</dbReference>
<dbReference type="InterPro" id="IPR036005">
    <property type="entry name" value="Creatinase/aminopeptidase-like"/>
</dbReference>
<comment type="caution">
    <text evidence="1">The sequence shown here is derived from an EMBL/GenBank/DDBJ whole genome shotgun (WGS) entry which is preliminary data.</text>
</comment>
<dbReference type="OrthoDB" id="7323313at2"/>
<dbReference type="EMBL" id="LBHC01000003">
    <property type="protein sequence ID" value="KLE31018.1"/>
    <property type="molecule type" value="Genomic_DNA"/>
</dbReference>
<evidence type="ECO:0000313" key="2">
    <source>
        <dbReference type="Proteomes" id="UP000053070"/>
    </source>
</evidence>
<evidence type="ECO:0000313" key="1">
    <source>
        <dbReference type="EMBL" id="KLE31018.1"/>
    </source>
</evidence>
<dbReference type="Gene3D" id="3.90.230.10">
    <property type="entry name" value="Creatinase/methionine aminopeptidase superfamily"/>
    <property type="match status" value="1"/>
</dbReference>
<gene>
    <name evidence="1" type="ORF">AAW01_12165</name>
</gene>
<dbReference type="PANTHER" id="PTHR46112">
    <property type="entry name" value="AMINOPEPTIDASE"/>
    <property type="match status" value="1"/>
</dbReference>
<dbReference type="KEGG" id="egn:BMF35_b0169"/>
<accession>A0A0G9MNX7</accession>
<dbReference type="InterPro" id="IPR000587">
    <property type="entry name" value="Creatinase_N"/>
</dbReference>
<dbReference type="Pfam" id="PF00557">
    <property type="entry name" value="Peptidase_M24"/>
    <property type="match status" value="1"/>
</dbReference>
<dbReference type="Pfam" id="PF01321">
    <property type="entry name" value="Creatinase_N"/>
    <property type="match status" value="1"/>
</dbReference>
<dbReference type="InterPro" id="IPR050659">
    <property type="entry name" value="Peptidase_M24B"/>
</dbReference>
<name>A0A0G9MNX7_9SPHN</name>
<dbReference type="PATRIC" id="fig|502682.8.peg.2480"/>
<dbReference type="Proteomes" id="UP000053070">
    <property type="component" value="Unassembled WGS sequence"/>
</dbReference>
<dbReference type="InterPro" id="IPR000994">
    <property type="entry name" value="Pept_M24"/>
</dbReference>
<dbReference type="SUPFAM" id="SSF55920">
    <property type="entry name" value="Creatinase/aminopeptidase"/>
    <property type="match status" value="1"/>
</dbReference>
<dbReference type="SUPFAM" id="SSF53092">
    <property type="entry name" value="Creatinase/prolidase N-terminal domain"/>
    <property type="match status" value="1"/>
</dbReference>
<organism evidence="1 2">
    <name type="scientific">Aurantiacibacter gangjinensis</name>
    <dbReference type="NCBI Taxonomy" id="502682"/>
    <lineage>
        <taxon>Bacteria</taxon>
        <taxon>Pseudomonadati</taxon>
        <taxon>Pseudomonadota</taxon>
        <taxon>Alphaproteobacteria</taxon>
        <taxon>Sphingomonadales</taxon>
        <taxon>Erythrobacteraceae</taxon>
        <taxon>Aurantiacibacter</taxon>
    </lineage>
</organism>
<keyword evidence="2" id="KW-1185">Reference proteome</keyword>
<dbReference type="STRING" id="502682.BMF35_b0169"/>
<proteinExistence type="predicted"/>
<dbReference type="InterPro" id="IPR006311">
    <property type="entry name" value="TAT_signal"/>
</dbReference>